<sequence>MKTLKYLVLLFVTIAICSCDKDDNEISKADFSVLGITSISVNNIEYSIDDNLLLKLEDSKNITVAGSQITESTKHCVIEYSVLSTTKDTPFVSAKSSCSGVSVNVDSNTSTDGVTRIVLTVSRSGYKEQAIYKFNFAKI</sequence>
<dbReference type="RefSeq" id="WP_101311529.1">
    <property type="nucleotide sequence ID" value="NZ_MVDE01000046.1"/>
</dbReference>
<keyword evidence="2" id="KW-1185">Reference proteome</keyword>
<dbReference type="Proteomes" id="UP000233618">
    <property type="component" value="Unassembled WGS sequence"/>
</dbReference>
<protein>
    <submittedName>
        <fullName evidence="1">Uncharacterized protein</fullName>
    </submittedName>
</protein>
<dbReference type="PROSITE" id="PS51257">
    <property type="entry name" value="PROKAR_LIPOPROTEIN"/>
    <property type="match status" value="1"/>
</dbReference>
<comment type="caution">
    <text evidence="1">The sequence shown here is derived from an EMBL/GenBank/DDBJ whole genome shotgun (WGS) entry which is preliminary data.</text>
</comment>
<evidence type="ECO:0000313" key="2">
    <source>
        <dbReference type="Proteomes" id="UP000233618"/>
    </source>
</evidence>
<evidence type="ECO:0000313" key="1">
    <source>
        <dbReference type="EMBL" id="PKQ61377.1"/>
    </source>
</evidence>
<proteinExistence type="predicted"/>
<dbReference type="EMBL" id="MVDE01000046">
    <property type="protein sequence ID" value="PKQ61377.1"/>
    <property type="molecule type" value="Genomic_DNA"/>
</dbReference>
<gene>
    <name evidence="1" type="ORF">BZG01_19505</name>
</gene>
<accession>A0A2N3HTK8</accession>
<organism evidence="1 2">
    <name type="scientific">Labilibaculum manganireducens</name>
    <dbReference type="NCBI Taxonomy" id="1940525"/>
    <lineage>
        <taxon>Bacteria</taxon>
        <taxon>Pseudomonadati</taxon>
        <taxon>Bacteroidota</taxon>
        <taxon>Bacteroidia</taxon>
        <taxon>Marinilabiliales</taxon>
        <taxon>Marinifilaceae</taxon>
        <taxon>Labilibaculum</taxon>
    </lineage>
</organism>
<reference evidence="1 2" key="1">
    <citation type="journal article" date="2017" name="Front. Microbiol.">
        <title>Labilibaculum manganireducens gen. nov., sp. nov. and Labilibaculum filiforme sp. nov., Novel Bacteroidetes Isolated from Subsurface Sediments of the Baltic Sea.</title>
        <authorList>
            <person name="Vandieken V."/>
            <person name="Marshall I.P."/>
            <person name="Niemann H."/>
            <person name="Engelen B."/>
            <person name="Cypionka H."/>
        </authorList>
    </citation>
    <scope>NUCLEOTIDE SEQUENCE [LARGE SCALE GENOMIC DNA]</scope>
    <source>
        <strain evidence="1 2">59.10-2M</strain>
    </source>
</reference>
<dbReference type="AlphaFoldDB" id="A0A2N3HTK8"/>
<name>A0A2N3HTK8_9BACT</name>